<reference evidence="1" key="1">
    <citation type="journal article" date="2015" name="Front. Microbiol.">
        <title>Combining genomic sequencing methods to explore viral diversity and reveal potential virus-host interactions.</title>
        <authorList>
            <person name="Chow C.E."/>
            <person name="Winget D.M."/>
            <person name="White R.A.III."/>
            <person name="Hallam S.J."/>
            <person name="Suttle C.A."/>
        </authorList>
    </citation>
    <scope>NUCLEOTIDE SEQUENCE</scope>
    <source>
        <strain evidence="1">Oxic1_4</strain>
    </source>
</reference>
<protein>
    <submittedName>
        <fullName evidence="1">Uncharacterized protein</fullName>
    </submittedName>
</protein>
<dbReference type="EMBL" id="KR029599">
    <property type="protein sequence ID" value="AKH47911.1"/>
    <property type="molecule type" value="Genomic_DNA"/>
</dbReference>
<evidence type="ECO:0000313" key="1">
    <source>
        <dbReference type="EMBL" id="AKH47911.1"/>
    </source>
</evidence>
<sequence length="52" mass="5933">MLNKETSVRSMVLSFVTKEPLVEAVRVLVSYGKRTRSVTSLTLTTTRLNQYQ</sequence>
<reference evidence="1" key="2">
    <citation type="submission" date="2015-03" db="EMBL/GenBank/DDBJ databases">
        <authorList>
            <person name="Chow C.-E.T."/>
            <person name="Winget D.M."/>
            <person name="White R.A.III."/>
            <person name="Hallam S.J."/>
            <person name="Suttle C.A."/>
        </authorList>
    </citation>
    <scope>NUCLEOTIDE SEQUENCE</scope>
    <source>
        <strain evidence="1">Oxic1_4</strain>
    </source>
</reference>
<proteinExistence type="predicted"/>
<accession>A0A0F7LA01</accession>
<organism evidence="1">
    <name type="scientific">uncultured marine virus</name>
    <dbReference type="NCBI Taxonomy" id="186617"/>
    <lineage>
        <taxon>Viruses</taxon>
        <taxon>environmental samples</taxon>
    </lineage>
</organism>
<name>A0A0F7LA01_9VIRU</name>